<keyword evidence="10 12" id="KW-0739">Sodium transport</keyword>
<dbReference type="Proteomes" id="UP001153620">
    <property type="component" value="Chromosome 2"/>
</dbReference>
<gene>
    <name evidence="14" type="ORF">CHIRRI_LOCUS8143</name>
</gene>
<evidence type="ECO:0000256" key="9">
    <source>
        <dbReference type="ARBA" id="ARBA00023136"/>
    </source>
</evidence>
<dbReference type="PANTHER" id="PTHR11690">
    <property type="entry name" value="AMILORIDE-SENSITIVE SODIUM CHANNEL-RELATED"/>
    <property type="match status" value="1"/>
</dbReference>
<dbReference type="Gene3D" id="1.10.287.820">
    <property type="entry name" value="Acid-sensing ion channel domain"/>
    <property type="match status" value="2"/>
</dbReference>
<dbReference type="Pfam" id="PF00858">
    <property type="entry name" value="ASC"/>
    <property type="match status" value="2"/>
</dbReference>
<sequence>MFKVIQKFCSDTNLHGFIYIGQPSRHRIERIFWTFSTFVSFTITGILIYKFLVESQVNPIVIYTDQNAISAQDINFPSLSFCPGIILDSMEKPFQYLEMKEMLENGSMELSNLTLDELKMMQIVSLVANDRFMSGNYPNLSITTEDFMDIMNTFGSFVGDPIRNYMQTPYFFFRGNWSNKYPMNLTRTLWHTGFCHTFNFPNSSQMFHMERISQDFNFTKVSTHGTQWQTKPEYKLKLNYPVKPENLKKSLYIGYTESTFTMLPKKQHFMLDVIPEKSYYGLRLWFHDAFELLYDDAIKLHTQKRCYQKILITPKISRIDDSIMDFDLEQRQCYLENERELRFFKAYNRINCEHECLADLTLQTCGCVQFYMVRDQATRICGTVDEYCFRNVENEYKNIKSTCMCYEPCETVKYEVKMIYDFRKKDWYALSRVGYLDIELEIMFGMMEIFAVKRRKTLTTVDILSLIGGFLGLFAGFSFLSAGEIILHFVINPLSMIASRRSKKVHAIHIKAQPTVKNQVLSHLFGVITNFLESSSIHSFSHIGNNEKKKLERLVWSLLFIISMIMSFFMVQEAFNKLQTNQIYMSLEGQVTKVDDIPFPAFTLIADVNDDDSESNYREMKENDKVGKHFRWKRNSDDYQILLADQIMYMLCRKVGASFYGIHHSLDFNSTSDFVDLLKLFTSFDRPWFIHKNAKWNKVVEPAFAEILTQNGFGYTFNLMDLSELLHENTISKDFGYSYDTNDSINYPWSTKAGVDFGLEINFKMNKLYEGCHDYDSFIIHPSNELPICSDIIRFEDLVTTDVVITPEIIKTDDALKRLNVNVRKCYFDDERKLKYFKVYTQRNCEQECFTEIIYSDCGCVPFYAIRNSSTTICDFKRFVECVEKYDAFSNFKKYDYLYPTRGVCKCLPLCNYVSYSYDIFTRGYATIQNTTIALMWKDAEYYALIRYQQFTIVDFLAYVGGILGLFAGISALSVVEFLYFFTLRLATDLLEI</sequence>
<evidence type="ECO:0000256" key="10">
    <source>
        <dbReference type="ARBA" id="ARBA00023201"/>
    </source>
</evidence>
<proteinExistence type="inferred from homology"/>
<evidence type="ECO:0000256" key="1">
    <source>
        <dbReference type="ARBA" id="ARBA00004141"/>
    </source>
</evidence>
<keyword evidence="4 12" id="KW-0894">Sodium channel</keyword>
<name>A0A9N9WTB9_9DIPT</name>
<keyword evidence="6 13" id="KW-1133">Transmembrane helix</keyword>
<dbReference type="Gene3D" id="1.10.287.770">
    <property type="entry name" value="YojJ-like"/>
    <property type="match status" value="2"/>
</dbReference>
<organism evidence="14 15">
    <name type="scientific">Chironomus riparius</name>
    <dbReference type="NCBI Taxonomy" id="315576"/>
    <lineage>
        <taxon>Eukaryota</taxon>
        <taxon>Metazoa</taxon>
        <taxon>Ecdysozoa</taxon>
        <taxon>Arthropoda</taxon>
        <taxon>Hexapoda</taxon>
        <taxon>Insecta</taxon>
        <taxon>Pterygota</taxon>
        <taxon>Neoptera</taxon>
        <taxon>Endopterygota</taxon>
        <taxon>Diptera</taxon>
        <taxon>Nematocera</taxon>
        <taxon>Chironomoidea</taxon>
        <taxon>Chironomidae</taxon>
        <taxon>Chironominae</taxon>
        <taxon>Chironomus</taxon>
    </lineage>
</organism>
<reference evidence="14" key="2">
    <citation type="submission" date="2022-10" db="EMBL/GenBank/DDBJ databases">
        <authorList>
            <consortium name="ENA_rothamsted_submissions"/>
            <consortium name="culmorum"/>
            <person name="King R."/>
        </authorList>
    </citation>
    <scope>NUCLEOTIDE SEQUENCE</scope>
</reference>
<accession>A0A9N9WTB9</accession>
<feature type="transmembrane region" description="Helical" evidence="13">
    <location>
        <begin position="956"/>
        <end position="982"/>
    </location>
</feature>
<evidence type="ECO:0000256" key="11">
    <source>
        <dbReference type="ARBA" id="ARBA00023303"/>
    </source>
</evidence>
<dbReference type="InterPro" id="IPR001873">
    <property type="entry name" value="ENaC"/>
</dbReference>
<evidence type="ECO:0000256" key="3">
    <source>
        <dbReference type="ARBA" id="ARBA00022448"/>
    </source>
</evidence>
<keyword evidence="3 12" id="KW-0813">Transport</keyword>
<dbReference type="InterPro" id="IPR020903">
    <property type="entry name" value="ENaC_CS"/>
</dbReference>
<keyword evidence="9 13" id="KW-0472">Membrane</keyword>
<keyword evidence="8 12" id="KW-0406">Ion transport</keyword>
<protein>
    <submittedName>
        <fullName evidence="14">Uncharacterized protein</fullName>
    </submittedName>
</protein>
<keyword evidence="15" id="KW-1185">Reference proteome</keyword>
<keyword evidence="5 12" id="KW-0812">Transmembrane</keyword>
<feature type="transmembrane region" description="Helical" evidence="13">
    <location>
        <begin position="31"/>
        <end position="52"/>
    </location>
</feature>
<dbReference type="GO" id="GO:0005886">
    <property type="term" value="C:plasma membrane"/>
    <property type="evidence" value="ECO:0007669"/>
    <property type="project" value="TreeGrafter"/>
</dbReference>
<evidence type="ECO:0000313" key="15">
    <source>
        <dbReference type="Proteomes" id="UP001153620"/>
    </source>
</evidence>
<evidence type="ECO:0000256" key="7">
    <source>
        <dbReference type="ARBA" id="ARBA00023053"/>
    </source>
</evidence>
<dbReference type="PROSITE" id="PS01206">
    <property type="entry name" value="ASC"/>
    <property type="match status" value="1"/>
</dbReference>
<dbReference type="GO" id="GO:0015280">
    <property type="term" value="F:ligand-gated sodium channel activity"/>
    <property type="evidence" value="ECO:0007669"/>
    <property type="project" value="TreeGrafter"/>
</dbReference>
<evidence type="ECO:0000256" key="5">
    <source>
        <dbReference type="ARBA" id="ARBA00022692"/>
    </source>
</evidence>
<evidence type="ECO:0000256" key="6">
    <source>
        <dbReference type="ARBA" id="ARBA00022989"/>
    </source>
</evidence>
<dbReference type="PANTHER" id="PTHR11690:SF288">
    <property type="entry name" value="AMILORIDE-SENSITIVE NA+ CHANNEL-RELATED"/>
    <property type="match status" value="1"/>
</dbReference>
<keyword evidence="7" id="KW-0915">Sodium</keyword>
<reference evidence="14" key="1">
    <citation type="submission" date="2022-01" db="EMBL/GenBank/DDBJ databases">
        <authorList>
            <person name="King R."/>
        </authorList>
    </citation>
    <scope>NUCLEOTIDE SEQUENCE</scope>
</reference>
<dbReference type="AlphaFoldDB" id="A0A9N9WTB9"/>
<keyword evidence="11 12" id="KW-0407">Ion channel</keyword>
<feature type="transmembrane region" description="Helical" evidence="13">
    <location>
        <begin position="463"/>
        <end position="491"/>
    </location>
</feature>
<feature type="transmembrane region" description="Helical" evidence="13">
    <location>
        <begin position="554"/>
        <end position="571"/>
    </location>
</feature>
<evidence type="ECO:0000256" key="8">
    <source>
        <dbReference type="ARBA" id="ARBA00023065"/>
    </source>
</evidence>
<evidence type="ECO:0000256" key="12">
    <source>
        <dbReference type="RuleBase" id="RU000679"/>
    </source>
</evidence>
<evidence type="ECO:0000313" key="14">
    <source>
        <dbReference type="EMBL" id="CAG9805269.1"/>
    </source>
</evidence>
<dbReference type="EMBL" id="OU895878">
    <property type="protein sequence ID" value="CAG9805269.1"/>
    <property type="molecule type" value="Genomic_DNA"/>
</dbReference>
<comment type="similarity">
    <text evidence="2 12">Belongs to the amiloride-sensitive sodium channel (TC 1.A.6) family.</text>
</comment>
<comment type="subcellular location">
    <subcellularLocation>
        <location evidence="1">Membrane</location>
        <topology evidence="1">Multi-pass membrane protein</topology>
    </subcellularLocation>
</comment>
<dbReference type="OrthoDB" id="6021021at2759"/>
<evidence type="ECO:0000256" key="13">
    <source>
        <dbReference type="SAM" id="Phobius"/>
    </source>
</evidence>
<evidence type="ECO:0000256" key="2">
    <source>
        <dbReference type="ARBA" id="ARBA00007193"/>
    </source>
</evidence>
<evidence type="ECO:0000256" key="4">
    <source>
        <dbReference type="ARBA" id="ARBA00022461"/>
    </source>
</evidence>